<dbReference type="Proteomes" id="UP001589709">
    <property type="component" value="Unassembled WGS sequence"/>
</dbReference>
<evidence type="ECO:0000256" key="6">
    <source>
        <dbReference type="ARBA" id="ARBA00023136"/>
    </source>
</evidence>
<dbReference type="PRINTS" id="PR01036">
    <property type="entry name" value="TCRTETB"/>
</dbReference>
<feature type="transmembrane region" description="Helical" evidence="9">
    <location>
        <begin position="413"/>
        <end position="436"/>
    </location>
</feature>
<dbReference type="InterPro" id="IPR036259">
    <property type="entry name" value="MFS_trans_sf"/>
</dbReference>
<organism evidence="11 12">
    <name type="scientific">Streptomyces cinereospinus</name>
    <dbReference type="NCBI Taxonomy" id="285561"/>
    <lineage>
        <taxon>Bacteria</taxon>
        <taxon>Bacillati</taxon>
        <taxon>Actinomycetota</taxon>
        <taxon>Actinomycetes</taxon>
        <taxon>Kitasatosporales</taxon>
        <taxon>Streptomycetaceae</taxon>
        <taxon>Streptomyces</taxon>
    </lineage>
</organism>
<evidence type="ECO:0000313" key="12">
    <source>
        <dbReference type="Proteomes" id="UP001589709"/>
    </source>
</evidence>
<feature type="transmembrane region" description="Helical" evidence="9">
    <location>
        <begin position="172"/>
        <end position="194"/>
    </location>
</feature>
<keyword evidence="3" id="KW-1003">Cell membrane</keyword>
<dbReference type="PROSITE" id="PS00216">
    <property type="entry name" value="SUGAR_TRANSPORT_1"/>
    <property type="match status" value="1"/>
</dbReference>
<evidence type="ECO:0000256" key="5">
    <source>
        <dbReference type="ARBA" id="ARBA00022989"/>
    </source>
</evidence>
<feature type="domain" description="Major facilitator superfamily (MFS) profile" evidence="10">
    <location>
        <begin position="19"/>
        <end position="485"/>
    </location>
</feature>
<sequence>MSEAAVQKPHTADPKRWTALAFIAVAQLMVVLDATIVSIALPSVQSDLGISDANRQWAVTAYALAFGGMLLFGGRTADLWGRRNAFVTGLIGFAAASALGGAASNEAMLFVSRAAQGVFAALLAPAALSLLAVMFTDSKERAKAFGVYGAVAGAGSGIGLVLGGLLTEYLNWRWTFFVNLPFAVVAVFGALFAIREPKGTRNRSGLDIPGVLLATTGLVALVYGFTRAESDGWSDAVTISLFVATVVLLGSFALVESKVRHPLLPLRVLLDHNRGGAYLAFALSTISMFGISLFLTYYLQVVQGYSPVKSGLAFLPMTVAIVVGSTQIGARLMTRFPPRLLMAPGFLVAAAGLIPLTQIEPGSSYSSRMLPALLLLGVGLGTAFMPATSLATAGVEPRDAGVASAMVNTSQQVGGAIGTALLNTIAASATTSWLAAHATEATTLGRTDFANLGAVHGYTTAIWWAVGILVAAAAVSAVLIRTKGHEDTATGSTDGIPAQDATENDVPAMPH</sequence>
<comment type="subcellular location">
    <subcellularLocation>
        <location evidence="1">Cell membrane</location>
        <topology evidence="1">Multi-pass membrane protein</topology>
    </subcellularLocation>
</comment>
<feature type="transmembrane region" description="Helical" evidence="9">
    <location>
        <begin position="206"/>
        <end position="225"/>
    </location>
</feature>
<keyword evidence="2" id="KW-0813">Transport</keyword>
<comment type="caution">
    <text evidence="11">The sequence shown here is derived from an EMBL/GenBank/DDBJ whole genome shotgun (WGS) entry which is preliminary data.</text>
</comment>
<dbReference type="SUPFAM" id="SSF103473">
    <property type="entry name" value="MFS general substrate transporter"/>
    <property type="match status" value="1"/>
</dbReference>
<feature type="transmembrane region" description="Helical" evidence="9">
    <location>
        <begin position="311"/>
        <end position="328"/>
    </location>
</feature>
<keyword evidence="4 9" id="KW-0812">Transmembrane</keyword>
<proteinExistence type="predicted"/>
<keyword evidence="6 9" id="KW-0472">Membrane</keyword>
<dbReference type="CDD" id="cd17321">
    <property type="entry name" value="MFS_MMR_MDR_like"/>
    <property type="match status" value="1"/>
</dbReference>
<feature type="transmembrane region" description="Helical" evidence="9">
    <location>
        <begin position="20"/>
        <end position="44"/>
    </location>
</feature>
<dbReference type="InterPro" id="IPR004638">
    <property type="entry name" value="EmrB-like"/>
</dbReference>
<dbReference type="Gene3D" id="1.20.1250.20">
    <property type="entry name" value="MFS general substrate transporter like domains"/>
    <property type="match status" value="1"/>
</dbReference>
<evidence type="ECO:0000256" key="1">
    <source>
        <dbReference type="ARBA" id="ARBA00004651"/>
    </source>
</evidence>
<dbReference type="RefSeq" id="WP_381349704.1">
    <property type="nucleotide sequence ID" value="NZ_JBHMCY010000076.1"/>
</dbReference>
<evidence type="ECO:0000256" key="2">
    <source>
        <dbReference type="ARBA" id="ARBA00022448"/>
    </source>
</evidence>
<dbReference type="Pfam" id="PF07690">
    <property type="entry name" value="MFS_1"/>
    <property type="match status" value="1"/>
</dbReference>
<dbReference type="EMBL" id="JBHMCY010000076">
    <property type="protein sequence ID" value="MFB9466686.1"/>
    <property type="molecule type" value="Genomic_DNA"/>
</dbReference>
<evidence type="ECO:0000259" key="10">
    <source>
        <dbReference type="PROSITE" id="PS50850"/>
    </source>
</evidence>
<evidence type="ECO:0000313" key="11">
    <source>
        <dbReference type="EMBL" id="MFB9466686.1"/>
    </source>
</evidence>
<keyword evidence="12" id="KW-1185">Reference proteome</keyword>
<evidence type="ECO:0000256" key="3">
    <source>
        <dbReference type="ARBA" id="ARBA00022475"/>
    </source>
</evidence>
<feature type="transmembrane region" description="Helical" evidence="9">
    <location>
        <begin position="85"/>
        <end position="103"/>
    </location>
</feature>
<keyword evidence="5 9" id="KW-1133">Transmembrane helix</keyword>
<feature type="transmembrane region" description="Helical" evidence="9">
    <location>
        <begin position="147"/>
        <end position="166"/>
    </location>
</feature>
<dbReference type="InterPro" id="IPR020846">
    <property type="entry name" value="MFS_dom"/>
</dbReference>
<evidence type="ECO:0000256" key="8">
    <source>
        <dbReference type="SAM" id="MobiDB-lite"/>
    </source>
</evidence>
<dbReference type="NCBIfam" id="TIGR00711">
    <property type="entry name" value="efflux_EmrB"/>
    <property type="match status" value="1"/>
</dbReference>
<evidence type="ECO:0000256" key="9">
    <source>
        <dbReference type="SAM" id="Phobius"/>
    </source>
</evidence>
<feature type="transmembrane region" description="Helical" evidence="9">
    <location>
        <begin position="115"/>
        <end position="135"/>
    </location>
</feature>
<evidence type="ECO:0000256" key="7">
    <source>
        <dbReference type="ARBA" id="ARBA00023251"/>
    </source>
</evidence>
<feature type="transmembrane region" description="Helical" evidence="9">
    <location>
        <begin position="237"/>
        <end position="255"/>
    </location>
</feature>
<keyword evidence="7" id="KW-0046">Antibiotic resistance</keyword>
<dbReference type="PROSITE" id="PS50850">
    <property type="entry name" value="MFS"/>
    <property type="match status" value="1"/>
</dbReference>
<name>A0ABV5N8W3_9ACTN</name>
<dbReference type="PANTHER" id="PTHR42718">
    <property type="entry name" value="MAJOR FACILITATOR SUPERFAMILY MULTIDRUG TRANSPORTER MFSC"/>
    <property type="match status" value="1"/>
</dbReference>
<dbReference type="Gene3D" id="1.20.1720.10">
    <property type="entry name" value="Multidrug resistance protein D"/>
    <property type="match status" value="1"/>
</dbReference>
<dbReference type="InterPro" id="IPR011701">
    <property type="entry name" value="MFS"/>
</dbReference>
<feature type="transmembrane region" description="Helical" evidence="9">
    <location>
        <begin position="369"/>
        <end position="392"/>
    </location>
</feature>
<feature type="region of interest" description="Disordered" evidence="8">
    <location>
        <begin position="486"/>
        <end position="511"/>
    </location>
</feature>
<dbReference type="InterPro" id="IPR005829">
    <property type="entry name" value="Sugar_transporter_CS"/>
</dbReference>
<feature type="transmembrane region" description="Helical" evidence="9">
    <location>
        <begin position="276"/>
        <end position="299"/>
    </location>
</feature>
<evidence type="ECO:0000256" key="4">
    <source>
        <dbReference type="ARBA" id="ARBA00022692"/>
    </source>
</evidence>
<gene>
    <name evidence="11" type="ORF">ACFF45_29310</name>
</gene>
<feature type="transmembrane region" description="Helical" evidence="9">
    <location>
        <begin position="461"/>
        <end position="480"/>
    </location>
</feature>
<feature type="transmembrane region" description="Helical" evidence="9">
    <location>
        <begin position="56"/>
        <end position="73"/>
    </location>
</feature>
<feature type="transmembrane region" description="Helical" evidence="9">
    <location>
        <begin position="340"/>
        <end position="357"/>
    </location>
</feature>
<accession>A0ABV5N8W3</accession>
<protein>
    <submittedName>
        <fullName evidence="11">MFS transporter</fullName>
    </submittedName>
</protein>
<dbReference type="PANTHER" id="PTHR42718:SF46">
    <property type="entry name" value="BLR6921 PROTEIN"/>
    <property type="match status" value="1"/>
</dbReference>
<reference evidence="11 12" key="1">
    <citation type="submission" date="2024-09" db="EMBL/GenBank/DDBJ databases">
        <authorList>
            <person name="Sun Q."/>
            <person name="Mori K."/>
        </authorList>
    </citation>
    <scope>NUCLEOTIDE SEQUENCE [LARGE SCALE GENOMIC DNA]</scope>
    <source>
        <strain evidence="11 12">JCM 6917</strain>
    </source>
</reference>